<evidence type="ECO:0000313" key="1">
    <source>
        <dbReference type="EMBL" id="WWT55226.1"/>
    </source>
</evidence>
<protein>
    <submittedName>
        <fullName evidence="1">DUF4917 family protein</fullName>
    </submittedName>
</protein>
<accession>A0ABZ2IDZ3</accession>
<reference evidence="1 2" key="1">
    <citation type="submission" date="2024-02" db="EMBL/GenBank/DDBJ databases">
        <title>Distribution and functional of Brevundimonas-related endobacteria within Verticillium dahliae.</title>
        <authorList>
            <person name="Zeng H."/>
        </authorList>
    </citation>
    <scope>NUCLEOTIDE SEQUENCE [LARGE SCALE GENOMIC DNA]</scope>
    <source>
        <strain evidence="1 2">TRM 44200</strain>
    </source>
</reference>
<dbReference type="Proteomes" id="UP001363460">
    <property type="component" value="Chromosome"/>
</dbReference>
<dbReference type="EMBL" id="CP146369">
    <property type="protein sequence ID" value="WWT55226.1"/>
    <property type="molecule type" value="Genomic_DNA"/>
</dbReference>
<gene>
    <name evidence="1" type="ORF">V8J38_01955</name>
</gene>
<proteinExistence type="predicted"/>
<dbReference type="InterPro" id="IPR032581">
    <property type="entry name" value="DUF4917"/>
</dbReference>
<sequence>MRRSTFEQALEETALRRRNLLLGNGFSISASDRFSYRSLYEEAFPREEDAHVRGVFERLGTHDFEAVARALSVALDVVSGYPEVDRVVEAISADRDQLGQRLIRVLTATHPNLPSELTEQEYQRSGTFLGHFRRAGQQPMAGAIYTTNYDLLLYWTLMRNHGDLQSRDGFGGAPLKWLAADQSVFYLHGALHFFADDDGEVTKLVYGRPLIDQIAAQLDGGRLPLFVSEGTTEQKVARINGNPYLRAALDGFEEVCRDRDSAMFVFGHSLSAVDRHIVQPIATGSLTTLYVATVDPAREGGRFAAMEAEWNEARREVGGDEIEIVIFNALDTHVWR</sequence>
<name>A0ABZ2IDZ3_9CAUL</name>
<dbReference type="Pfam" id="PF16263">
    <property type="entry name" value="DUF4917"/>
    <property type="match status" value="1"/>
</dbReference>
<evidence type="ECO:0000313" key="2">
    <source>
        <dbReference type="Proteomes" id="UP001363460"/>
    </source>
</evidence>
<organism evidence="1 2">
    <name type="scientific">Brevundimonas olei</name>
    <dbReference type="NCBI Taxonomy" id="657642"/>
    <lineage>
        <taxon>Bacteria</taxon>
        <taxon>Pseudomonadati</taxon>
        <taxon>Pseudomonadota</taxon>
        <taxon>Alphaproteobacteria</taxon>
        <taxon>Caulobacterales</taxon>
        <taxon>Caulobacteraceae</taxon>
        <taxon>Brevundimonas</taxon>
    </lineage>
</organism>
<keyword evidence="2" id="KW-1185">Reference proteome</keyword>
<dbReference type="RefSeq" id="WP_338577688.1">
    <property type="nucleotide sequence ID" value="NZ_CP146369.1"/>
</dbReference>